<dbReference type="InterPro" id="IPR008925">
    <property type="entry name" value="aa_tRNA-synth_I_cd-bd_sf"/>
</dbReference>
<dbReference type="GO" id="GO:0005829">
    <property type="term" value="C:cytosol"/>
    <property type="evidence" value="ECO:0007669"/>
    <property type="project" value="TreeGrafter"/>
</dbReference>
<keyword evidence="6 7" id="KW-0030">Aminoacyl-tRNA synthetase</keyword>
<sequence length="530" mass="61191">MEKNTKSFENPQNVRVRIAPSPTGFLHIGNARTALFNYLFAKRYGGKFVLRIEDTDLERSKSEYETDILESLKWLGILWDEGPEVDGEYGPYRQSEKVDIYEKYLKKLLNEDKAYYCFCSEEELETQRQYQMSRGEAPRYSGNCRDIKKEEAEKRLKKGESAVIRFKIDTEKKITFNDLIRGKIEVDSSLLGDIVIAKNSRTPLYNFAVVVDDYEMKITHVIRGEDHISNTPKQILLQEALGFPRPTYAHLSIILGPDRTKLSKRHGATSISDYRKKGYLPETMINFMAFLGWNPGTDKEIYSLIALTKEFSIENCQKGGAIFNIKRLDWINGFYIRQKPLDKLTELCISFLVENGLIVPVWSQKELIVGLGGAPQITSYKIAETEEIVSFEYLMKIISLEQERMKTLAEIPDLTDFFFKKKLEYDRELLKWKEMTEKEIILSIDRTVELLSKLEADDFARSEIEKLLLTEAEKFSKEILKPAGDRGYLLWSFRVALTGKKSSAGPFEIAEVLGKEKTIERLRQAKNILS</sequence>
<comment type="subunit">
    <text evidence="7">Monomer.</text>
</comment>
<feature type="binding site" evidence="7">
    <location>
        <position position="144"/>
    </location>
    <ligand>
        <name>Zn(2+)</name>
        <dbReference type="ChEBI" id="CHEBI:29105"/>
    </ligand>
</feature>
<comment type="similarity">
    <text evidence="1 7">Belongs to the class-I aminoacyl-tRNA synthetase family. Glutamate--tRNA ligase type 1 subfamily.</text>
</comment>
<dbReference type="InterPro" id="IPR020058">
    <property type="entry name" value="Glu/Gln-tRNA-synth_Ib_cat-dom"/>
</dbReference>
<evidence type="ECO:0000256" key="2">
    <source>
        <dbReference type="ARBA" id="ARBA00022598"/>
    </source>
</evidence>
<dbReference type="SUPFAM" id="SSF52374">
    <property type="entry name" value="Nucleotidylyl transferase"/>
    <property type="match status" value="1"/>
</dbReference>
<evidence type="ECO:0000313" key="11">
    <source>
        <dbReference type="Proteomes" id="UP000230273"/>
    </source>
</evidence>
<keyword evidence="3 7" id="KW-0547">Nucleotide-binding</keyword>
<dbReference type="Gene3D" id="1.10.10.350">
    <property type="match status" value="1"/>
</dbReference>
<dbReference type="InterPro" id="IPR004527">
    <property type="entry name" value="Glu-tRNA-ligase_bac/mito"/>
</dbReference>
<dbReference type="NCBIfam" id="TIGR00464">
    <property type="entry name" value="gltX_bact"/>
    <property type="match status" value="1"/>
</dbReference>
<evidence type="ECO:0000259" key="8">
    <source>
        <dbReference type="Pfam" id="PF00749"/>
    </source>
</evidence>
<feature type="short sequence motif" description="'KMSKS' region" evidence="7">
    <location>
        <begin position="261"/>
        <end position="265"/>
    </location>
</feature>
<dbReference type="PROSITE" id="PS00178">
    <property type="entry name" value="AA_TRNA_LIGASE_I"/>
    <property type="match status" value="1"/>
</dbReference>
<feature type="domain" description="Aminoacyl-tRNA synthetase class I anticodon-binding" evidence="9">
    <location>
        <begin position="389"/>
        <end position="525"/>
    </location>
</feature>
<comment type="caution">
    <text evidence="10">The sequence shown here is derived from an EMBL/GenBank/DDBJ whole genome shotgun (WGS) entry which is preliminary data.</text>
</comment>
<protein>
    <recommendedName>
        <fullName evidence="7">Glutamate--tRNA ligase</fullName>
        <ecNumber evidence="7">6.1.1.17</ecNumber>
    </recommendedName>
    <alternativeName>
        <fullName evidence="7">Glutamyl-tRNA synthetase</fullName>
        <shortName evidence="7">GluRS</shortName>
    </alternativeName>
</protein>
<evidence type="ECO:0000313" key="10">
    <source>
        <dbReference type="EMBL" id="PIP23985.1"/>
    </source>
</evidence>
<evidence type="ECO:0000256" key="5">
    <source>
        <dbReference type="ARBA" id="ARBA00022917"/>
    </source>
</evidence>
<comment type="cofactor">
    <cofactor evidence="7">
        <name>Zn(2+)</name>
        <dbReference type="ChEBI" id="CHEBI:29105"/>
    </cofactor>
    <text evidence="7">Binds 1 zinc ion per subunit.</text>
</comment>
<evidence type="ECO:0000256" key="7">
    <source>
        <dbReference type="HAMAP-Rule" id="MF_00022"/>
    </source>
</evidence>
<dbReference type="InterPro" id="IPR020751">
    <property type="entry name" value="aa-tRNA-synth_I_codon-bd_sub2"/>
</dbReference>
<dbReference type="PANTHER" id="PTHR43311">
    <property type="entry name" value="GLUTAMATE--TRNA LIGASE"/>
    <property type="match status" value="1"/>
</dbReference>
<dbReference type="PRINTS" id="PR00987">
    <property type="entry name" value="TRNASYNTHGLU"/>
</dbReference>
<dbReference type="InterPro" id="IPR014729">
    <property type="entry name" value="Rossmann-like_a/b/a_fold"/>
</dbReference>
<dbReference type="InterPro" id="IPR045462">
    <property type="entry name" value="aa-tRNA-synth_I_cd-bd"/>
</dbReference>
<keyword evidence="2 7" id="KW-0436">Ligase</keyword>
<comment type="catalytic activity">
    <reaction evidence="7">
        <text>tRNA(Glu) + L-glutamate + ATP = L-glutamyl-tRNA(Glu) + AMP + diphosphate</text>
        <dbReference type="Rhea" id="RHEA:23540"/>
        <dbReference type="Rhea" id="RHEA-COMP:9663"/>
        <dbReference type="Rhea" id="RHEA-COMP:9680"/>
        <dbReference type="ChEBI" id="CHEBI:29985"/>
        <dbReference type="ChEBI" id="CHEBI:30616"/>
        <dbReference type="ChEBI" id="CHEBI:33019"/>
        <dbReference type="ChEBI" id="CHEBI:78442"/>
        <dbReference type="ChEBI" id="CHEBI:78520"/>
        <dbReference type="ChEBI" id="CHEBI:456215"/>
        <dbReference type="EC" id="6.1.1.17"/>
    </reaction>
</comment>
<feature type="binding site" evidence="7">
    <location>
        <position position="264"/>
    </location>
    <ligand>
        <name>ATP</name>
        <dbReference type="ChEBI" id="CHEBI:30616"/>
    </ligand>
</feature>
<dbReference type="InterPro" id="IPR049940">
    <property type="entry name" value="GluQ/Sye"/>
</dbReference>
<feature type="short sequence motif" description="'HIGH' region" evidence="7">
    <location>
        <begin position="20"/>
        <end position="30"/>
    </location>
</feature>
<organism evidence="10 11">
    <name type="scientific">Candidatus Nealsonbacteria bacterium CG23_combo_of_CG06-09_8_20_14_all_38_19</name>
    <dbReference type="NCBI Taxonomy" id="1974721"/>
    <lineage>
        <taxon>Bacteria</taxon>
        <taxon>Candidatus Nealsoniibacteriota</taxon>
    </lineage>
</organism>
<comment type="function">
    <text evidence="7">Catalyzes the attachment of glutamate to tRNA(Glu) in a two-step reaction: glutamate is first activated by ATP to form Glu-AMP and then transferred to the acceptor end of tRNA(Glu).</text>
</comment>
<feature type="domain" description="Glutamyl/glutaminyl-tRNA synthetase class Ib catalytic" evidence="8">
    <location>
        <begin position="13"/>
        <end position="330"/>
    </location>
</feature>
<dbReference type="InterPro" id="IPR001412">
    <property type="entry name" value="aa-tRNA-synth_I_CS"/>
</dbReference>
<dbReference type="HAMAP" id="MF_00022">
    <property type="entry name" value="Glu_tRNA_synth_type1"/>
    <property type="match status" value="1"/>
</dbReference>
<proteinExistence type="inferred from homology"/>
<dbReference type="Proteomes" id="UP000230273">
    <property type="component" value="Unassembled WGS sequence"/>
</dbReference>
<dbReference type="InterPro" id="IPR000924">
    <property type="entry name" value="Glu/Gln-tRNA-synth"/>
</dbReference>
<keyword evidence="5 7" id="KW-0648">Protein biosynthesis</keyword>
<evidence type="ECO:0000256" key="6">
    <source>
        <dbReference type="ARBA" id="ARBA00023146"/>
    </source>
</evidence>
<dbReference type="FunFam" id="3.40.50.620:FF:000045">
    <property type="entry name" value="Glutamate--tRNA ligase, mitochondrial"/>
    <property type="match status" value="1"/>
</dbReference>
<dbReference type="EC" id="6.1.1.17" evidence="7"/>
<name>A0A2G9YXK6_9BACT</name>
<dbReference type="GO" id="GO:0000049">
    <property type="term" value="F:tRNA binding"/>
    <property type="evidence" value="ECO:0007669"/>
    <property type="project" value="InterPro"/>
</dbReference>
<feature type="binding site" evidence="7">
    <location>
        <position position="146"/>
    </location>
    <ligand>
        <name>Zn(2+)</name>
        <dbReference type="ChEBI" id="CHEBI:29105"/>
    </ligand>
</feature>
<dbReference type="Gene3D" id="3.40.50.620">
    <property type="entry name" value="HUPs"/>
    <property type="match status" value="1"/>
</dbReference>
<keyword evidence="4 7" id="KW-0067">ATP-binding</keyword>
<accession>A0A2G9YXK6</accession>
<dbReference type="GO" id="GO:0008270">
    <property type="term" value="F:zinc ion binding"/>
    <property type="evidence" value="ECO:0007669"/>
    <property type="project" value="UniProtKB-UniRule"/>
</dbReference>
<dbReference type="SUPFAM" id="SSF48163">
    <property type="entry name" value="An anticodon-binding domain of class I aminoacyl-tRNA synthetases"/>
    <property type="match status" value="1"/>
</dbReference>
<dbReference type="GO" id="GO:0006424">
    <property type="term" value="P:glutamyl-tRNA aminoacylation"/>
    <property type="evidence" value="ECO:0007669"/>
    <property type="project" value="UniProtKB-UniRule"/>
</dbReference>
<reference evidence="10 11" key="1">
    <citation type="submission" date="2017-09" db="EMBL/GenBank/DDBJ databases">
        <title>Depth-based differentiation of microbial function through sediment-hosted aquifers and enrichment of novel symbionts in the deep terrestrial subsurface.</title>
        <authorList>
            <person name="Probst A.J."/>
            <person name="Ladd B."/>
            <person name="Jarett J.K."/>
            <person name="Geller-Mcgrath D.E."/>
            <person name="Sieber C.M."/>
            <person name="Emerson J.B."/>
            <person name="Anantharaman K."/>
            <person name="Thomas B.C."/>
            <person name="Malmstrom R."/>
            <person name="Stieglmeier M."/>
            <person name="Klingl A."/>
            <person name="Woyke T."/>
            <person name="Ryan C.M."/>
            <person name="Banfield J.F."/>
        </authorList>
    </citation>
    <scope>NUCLEOTIDE SEQUENCE [LARGE SCALE GENOMIC DNA]</scope>
    <source>
        <strain evidence="10">CG23_combo_of_CG06-09_8_20_14_all_38_19</strain>
    </source>
</reference>
<feature type="binding site" evidence="7">
    <location>
        <position position="117"/>
    </location>
    <ligand>
        <name>Zn(2+)</name>
        <dbReference type="ChEBI" id="CHEBI:29105"/>
    </ligand>
</feature>
<feature type="binding site" evidence="7">
    <location>
        <position position="119"/>
    </location>
    <ligand>
        <name>Zn(2+)</name>
        <dbReference type="ChEBI" id="CHEBI:29105"/>
    </ligand>
</feature>
<dbReference type="Pfam" id="PF19269">
    <property type="entry name" value="Anticodon_2"/>
    <property type="match status" value="1"/>
</dbReference>
<dbReference type="InterPro" id="IPR033910">
    <property type="entry name" value="GluRS_core"/>
</dbReference>
<comment type="subcellular location">
    <subcellularLocation>
        <location evidence="7">Cytoplasm</location>
    </subcellularLocation>
</comment>
<keyword evidence="7" id="KW-0862">Zinc</keyword>
<dbReference type="Pfam" id="PF00749">
    <property type="entry name" value="tRNA-synt_1c"/>
    <property type="match status" value="1"/>
</dbReference>
<evidence type="ECO:0000256" key="3">
    <source>
        <dbReference type="ARBA" id="ARBA00022741"/>
    </source>
</evidence>
<dbReference type="GO" id="GO:0004818">
    <property type="term" value="F:glutamate-tRNA ligase activity"/>
    <property type="evidence" value="ECO:0007669"/>
    <property type="project" value="UniProtKB-UniRule"/>
</dbReference>
<gene>
    <name evidence="7" type="primary">gltX</name>
    <name evidence="10" type="ORF">COX36_00175</name>
</gene>
<dbReference type="PANTHER" id="PTHR43311:SF2">
    <property type="entry name" value="GLUTAMATE--TRNA LIGASE, MITOCHONDRIAL-RELATED"/>
    <property type="match status" value="1"/>
</dbReference>
<dbReference type="GO" id="GO:0005524">
    <property type="term" value="F:ATP binding"/>
    <property type="evidence" value="ECO:0007669"/>
    <property type="project" value="UniProtKB-UniRule"/>
</dbReference>
<keyword evidence="7" id="KW-0963">Cytoplasm</keyword>
<dbReference type="AlphaFoldDB" id="A0A2G9YXK6"/>
<evidence type="ECO:0000256" key="1">
    <source>
        <dbReference type="ARBA" id="ARBA00007894"/>
    </source>
</evidence>
<evidence type="ECO:0000259" key="9">
    <source>
        <dbReference type="Pfam" id="PF19269"/>
    </source>
</evidence>
<dbReference type="CDD" id="cd00808">
    <property type="entry name" value="GluRS_core"/>
    <property type="match status" value="1"/>
</dbReference>
<dbReference type="EMBL" id="PCRP01000004">
    <property type="protein sequence ID" value="PIP23985.1"/>
    <property type="molecule type" value="Genomic_DNA"/>
</dbReference>
<evidence type="ECO:0000256" key="4">
    <source>
        <dbReference type="ARBA" id="ARBA00022840"/>
    </source>
</evidence>
<keyword evidence="7" id="KW-0479">Metal-binding</keyword>